<dbReference type="RefSeq" id="WP_167298335.1">
    <property type="nucleotide sequence ID" value="NZ_JAASQV010000001.1"/>
</dbReference>
<evidence type="ECO:0000313" key="1">
    <source>
        <dbReference type="EMBL" id="NIJ63890.1"/>
    </source>
</evidence>
<dbReference type="EMBL" id="JAASQV010000001">
    <property type="protein sequence ID" value="NIJ63890.1"/>
    <property type="molecule type" value="Genomic_DNA"/>
</dbReference>
<dbReference type="SUPFAM" id="SSF53474">
    <property type="entry name" value="alpha/beta-Hydrolases"/>
    <property type="match status" value="1"/>
</dbReference>
<comment type="caution">
    <text evidence="1">The sequence shown here is derived from an EMBL/GenBank/DDBJ whole genome shotgun (WGS) entry which is preliminary data.</text>
</comment>
<proteinExistence type="predicted"/>
<dbReference type="AlphaFoldDB" id="A0A7X5UX54"/>
<keyword evidence="2" id="KW-1185">Reference proteome</keyword>
<accession>A0A7X5UX54</accession>
<sequence length="242" mass="26328">MIDHYDWAGGREAMLRFGPATGPVVVAALPLFEEANRTRAFVVTILRLLAARGIAGALPDLPGQGESLIPTHKTSILKMQDAFGFACDKFDREGRNCYAIGLRSGALLDALALAVGRWHLAPQDGPQLFRELTRIKQVELGGRPLGDSWYFDNALPEEAGDPPVEIAGTPISTDLLTDLQVKTPFDEPGIPRRVVRLDTDPNPADRKVDAAPLWRRAEPGNDPALTALLADDIATWVRTCES</sequence>
<evidence type="ECO:0000313" key="2">
    <source>
        <dbReference type="Proteomes" id="UP000564677"/>
    </source>
</evidence>
<evidence type="ECO:0008006" key="3">
    <source>
        <dbReference type="Google" id="ProtNLM"/>
    </source>
</evidence>
<reference evidence="1 2" key="1">
    <citation type="submission" date="2020-03" db="EMBL/GenBank/DDBJ databases">
        <title>Genomic Encyclopedia of Type Strains, Phase IV (KMG-IV): sequencing the most valuable type-strain genomes for metagenomic binning, comparative biology and taxonomic classification.</title>
        <authorList>
            <person name="Goeker M."/>
        </authorList>
    </citation>
    <scope>NUCLEOTIDE SEQUENCE [LARGE SCALE GENOMIC DNA]</scope>
    <source>
        <strain evidence="1 2">DSM 4733</strain>
    </source>
</reference>
<organism evidence="1 2">
    <name type="scientific">Sphingomonas leidyi</name>
    <dbReference type="NCBI Taxonomy" id="68569"/>
    <lineage>
        <taxon>Bacteria</taxon>
        <taxon>Pseudomonadati</taxon>
        <taxon>Pseudomonadota</taxon>
        <taxon>Alphaproteobacteria</taxon>
        <taxon>Sphingomonadales</taxon>
        <taxon>Sphingomonadaceae</taxon>
        <taxon>Sphingomonas</taxon>
    </lineage>
</organism>
<protein>
    <recommendedName>
        <fullName evidence="3">Alpha/beta hydrolase</fullName>
    </recommendedName>
</protein>
<dbReference type="InterPro" id="IPR029058">
    <property type="entry name" value="AB_hydrolase_fold"/>
</dbReference>
<dbReference type="Proteomes" id="UP000564677">
    <property type="component" value="Unassembled WGS sequence"/>
</dbReference>
<gene>
    <name evidence="1" type="ORF">FHR20_000821</name>
</gene>
<name>A0A7X5UX54_9SPHN</name>